<organism evidence="6 7">
    <name type="scientific">Catenulispora yoronensis</name>
    <dbReference type="NCBI Taxonomy" id="450799"/>
    <lineage>
        <taxon>Bacteria</taxon>
        <taxon>Bacillati</taxon>
        <taxon>Actinomycetota</taxon>
        <taxon>Actinomycetes</taxon>
        <taxon>Catenulisporales</taxon>
        <taxon>Catenulisporaceae</taxon>
        <taxon>Catenulispora</taxon>
    </lineage>
</organism>
<sequence>MTFDPDAQLDTSDVVDQRGGGGGFPGGRGSVIGLLLALVAAAVGIPVATMGGGSGSGGSSAAPGVVDSSSLAAKCRTGADANANDDCRVVAVVDSVQNYWTSEFANSGKKYERAQTVLFTNSTSTACGPATTQVGPFYCPGDRTVYLDLGFWQELRSKFGAKGGPFAQAYVVAHEYGHHIQDLQGTLGRAQQNAQGPTGGSVRTELQADCYAGIWAHFATTTKDANGRPFIDALSQQDIADALDAASAVGDDRIQQETQGKVSPESWTHGSAAQRQKWFTTGYQTGELKACDTFAGGV</sequence>
<evidence type="ECO:0000313" key="7">
    <source>
        <dbReference type="Proteomes" id="UP001500751"/>
    </source>
</evidence>
<protein>
    <submittedName>
        <fullName evidence="6">Neutral zinc metallopeptidase</fullName>
    </submittedName>
</protein>
<dbReference type="Pfam" id="PF04228">
    <property type="entry name" value="Zn_peptidase"/>
    <property type="match status" value="1"/>
</dbReference>
<evidence type="ECO:0000256" key="4">
    <source>
        <dbReference type="ARBA" id="ARBA00023136"/>
    </source>
</evidence>
<gene>
    <name evidence="6" type="ORF">GCM10009839_08540</name>
</gene>
<comment type="caution">
    <text evidence="6">The sequence shown here is derived from an EMBL/GenBank/DDBJ whole genome shotgun (WGS) entry which is preliminary data.</text>
</comment>
<comment type="subcellular location">
    <subcellularLocation>
        <location evidence="1">Membrane</location>
        <topology evidence="1">Single-pass membrane protein</topology>
    </subcellularLocation>
</comment>
<dbReference type="InterPro" id="IPR007343">
    <property type="entry name" value="Uncharacterised_pept_Zn_put"/>
</dbReference>
<evidence type="ECO:0000256" key="1">
    <source>
        <dbReference type="ARBA" id="ARBA00004167"/>
    </source>
</evidence>
<dbReference type="RefSeq" id="WP_344664155.1">
    <property type="nucleotide sequence ID" value="NZ_BAAAQN010000004.1"/>
</dbReference>
<reference evidence="6 7" key="1">
    <citation type="journal article" date="2019" name="Int. J. Syst. Evol. Microbiol.">
        <title>The Global Catalogue of Microorganisms (GCM) 10K type strain sequencing project: providing services to taxonomists for standard genome sequencing and annotation.</title>
        <authorList>
            <consortium name="The Broad Institute Genomics Platform"/>
            <consortium name="The Broad Institute Genome Sequencing Center for Infectious Disease"/>
            <person name="Wu L."/>
            <person name="Ma J."/>
        </authorList>
    </citation>
    <scope>NUCLEOTIDE SEQUENCE [LARGE SCALE GENOMIC DNA]</scope>
    <source>
        <strain evidence="6 7">JCM 16014</strain>
    </source>
</reference>
<proteinExistence type="predicted"/>
<name>A0ABN2TNS2_9ACTN</name>
<feature type="region of interest" description="Disordered" evidence="5">
    <location>
        <begin position="1"/>
        <end position="22"/>
    </location>
</feature>
<keyword evidence="4" id="KW-0472">Membrane</keyword>
<accession>A0ABN2TNS2</accession>
<evidence type="ECO:0000256" key="2">
    <source>
        <dbReference type="ARBA" id="ARBA00022692"/>
    </source>
</evidence>
<evidence type="ECO:0000313" key="6">
    <source>
        <dbReference type="EMBL" id="GAA2015565.1"/>
    </source>
</evidence>
<dbReference type="PANTHER" id="PTHR30168">
    <property type="entry name" value="PUTATIVE MEMBRANE PROTEIN YPFJ"/>
    <property type="match status" value="1"/>
</dbReference>
<evidence type="ECO:0000256" key="3">
    <source>
        <dbReference type="ARBA" id="ARBA00022989"/>
    </source>
</evidence>
<keyword evidence="7" id="KW-1185">Reference proteome</keyword>
<evidence type="ECO:0000256" key="5">
    <source>
        <dbReference type="SAM" id="MobiDB-lite"/>
    </source>
</evidence>
<dbReference type="SUPFAM" id="SSF55486">
    <property type="entry name" value="Metalloproteases ('zincins'), catalytic domain"/>
    <property type="match status" value="1"/>
</dbReference>
<dbReference type="EMBL" id="BAAAQN010000004">
    <property type="protein sequence ID" value="GAA2015565.1"/>
    <property type="molecule type" value="Genomic_DNA"/>
</dbReference>
<dbReference type="PANTHER" id="PTHR30168:SF0">
    <property type="entry name" value="INNER MEMBRANE PROTEIN"/>
    <property type="match status" value="1"/>
</dbReference>
<dbReference type="Proteomes" id="UP001500751">
    <property type="component" value="Unassembled WGS sequence"/>
</dbReference>
<keyword evidence="3" id="KW-1133">Transmembrane helix</keyword>
<keyword evidence="2" id="KW-0812">Transmembrane</keyword>